<comment type="caution">
    <text evidence="3">The sequence shown here is derived from an EMBL/GenBank/DDBJ whole genome shotgun (WGS) entry which is preliminary data.</text>
</comment>
<feature type="domain" description="L-lysine epsilon oxidase C-terminal" evidence="2">
    <location>
        <begin position="333"/>
        <end position="438"/>
    </location>
</feature>
<protein>
    <submittedName>
        <fullName evidence="3">Uncharacterized protein</fullName>
    </submittedName>
</protein>
<dbReference type="Proteomes" id="UP000007993">
    <property type="component" value="Unassembled WGS sequence"/>
</dbReference>
<dbReference type="RefSeq" id="WP_007331455.1">
    <property type="nucleotide sequence ID" value="NZ_AMCW01000040.1"/>
</dbReference>
<sequence length="487" mass="52900">MRYRIYPPIGIARVGSDPEFFLTPEKGPGLHSEPDKAGDTRVTRFKSANGKAMRKQAVRFHIFQSEDGESWEPLQLEDGGVVEWSVSIENKKSAVVRPSNPPTAPTHPSLMPNSGNLHIVGGSRSISGANELAAPFVDTFTVDQFSADVNLGRLATDSRGRLIVMGGDGAAGAPAGTPIGGGGGTSYYRNPNWFDDVADGPVKATVRINGQSDPVDADPAWVVVGPPGYAPGIQGLVTMHDVLRQIGIDAFNQQEPDAVSYESDVLPIITRAKLLRWVHDDATWSATEFDSPLLSSPDASAQQTREAVKDLILSAESILEGHVSSAGPPYRIRTFQKQILDRWVAGDFVSGNPIDQSEFSPETLTRASLDEAVGQGFCPGIEAGILLTDPSIYVDPFDYRLDHNTLEPGDVTALMAQPWQADYLKCHTEWWPSQRPDLAPQSDGSFKPWNRGAQTHEAMVANCERLGVVVKSTDQEVFVEVERDEEL</sequence>
<organism evidence="3 4">
    <name type="scientific">Rhodopirellula baltica SH28</name>
    <dbReference type="NCBI Taxonomy" id="993517"/>
    <lineage>
        <taxon>Bacteria</taxon>
        <taxon>Pseudomonadati</taxon>
        <taxon>Planctomycetota</taxon>
        <taxon>Planctomycetia</taxon>
        <taxon>Pirellulales</taxon>
        <taxon>Pirellulaceae</taxon>
        <taxon>Rhodopirellula</taxon>
    </lineage>
</organism>
<dbReference type="AlphaFoldDB" id="K5EAN9"/>
<dbReference type="PATRIC" id="fig|993517.3.peg.1721"/>
<dbReference type="Pfam" id="PF17990">
    <property type="entry name" value="LodA_N"/>
    <property type="match status" value="1"/>
</dbReference>
<dbReference type="InterPro" id="IPR041173">
    <property type="entry name" value="LodA_C"/>
</dbReference>
<name>K5EAN9_RHOBT</name>
<evidence type="ECO:0000313" key="4">
    <source>
        <dbReference type="Proteomes" id="UP000007993"/>
    </source>
</evidence>
<accession>K5EAN9</accession>
<proteinExistence type="predicted"/>
<evidence type="ECO:0000259" key="1">
    <source>
        <dbReference type="Pfam" id="PF17990"/>
    </source>
</evidence>
<evidence type="ECO:0000259" key="2">
    <source>
        <dbReference type="Pfam" id="PF18417"/>
    </source>
</evidence>
<gene>
    <name evidence="3" type="ORF">RBSH_01579</name>
</gene>
<feature type="domain" description="L-Lysine epsilon oxidase N-terminal" evidence="1">
    <location>
        <begin position="6"/>
        <end position="224"/>
    </location>
</feature>
<dbReference type="InterPro" id="IPR041168">
    <property type="entry name" value="LodA_N"/>
</dbReference>
<reference evidence="3 4" key="1">
    <citation type="journal article" date="2013" name="Mar. Genomics">
        <title>Expression of sulfatases in Rhodopirellula baltica and the diversity of sulfatases in the genus Rhodopirellula.</title>
        <authorList>
            <person name="Wegner C.E."/>
            <person name="Richter-Heitmann T."/>
            <person name="Klindworth A."/>
            <person name="Klockow C."/>
            <person name="Richter M."/>
            <person name="Achstetter T."/>
            <person name="Glockner F.O."/>
            <person name="Harder J."/>
        </authorList>
    </citation>
    <scope>NUCLEOTIDE SEQUENCE [LARGE SCALE GENOMIC DNA]</scope>
    <source>
        <strain evidence="3 4">SH28</strain>
    </source>
</reference>
<evidence type="ECO:0000313" key="3">
    <source>
        <dbReference type="EMBL" id="EKK02886.1"/>
    </source>
</evidence>
<dbReference type="Pfam" id="PF18417">
    <property type="entry name" value="LodA_C"/>
    <property type="match status" value="1"/>
</dbReference>
<dbReference type="EMBL" id="AMCW01000040">
    <property type="protein sequence ID" value="EKK02886.1"/>
    <property type="molecule type" value="Genomic_DNA"/>
</dbReference>